<evidence type="ECO:0000256" key="1">
    <source>
        <dbReference type="SAM" id="Phobius"/>
    </source>
</evidence>
<dbReference type="InterPro" id="IPR012902">
    <property type="entry name" value="N_methyl_site"/>
</dbReference>
<accession>A0A8J3F2T6</accession>
<dbReference type="AlphaFoldDB" id="A0A8J3F2T6"/>
<dbReference type="Proteomes" id="UP000642180">
    <property type="component" value="Unassembled WGS sequence"/>
</dbReference>
<evidence type="ECO:0000313" key="2">
    <source>
        <dbReference type="EMBL" id="GGI18046.1"/>
    </source>
</evidence>
<dbReference type="Pfam" id="PF07963">
    <property type="entry name" value="N_methyl"/>
    <property type="match status" value="1"/>
</dbReference>
<keyword evidence="1" id="KW-0472">Membrane</keyword>
<evidence type="ECO:0000313" key="3">
    <source>
        <dbReference type="Proteomes" id="UP000642180"/>
    </source>
</evidence>
<proteinExistence type="predicted"/>
<gene>
    <name evidence="2" type="primary">pilE</name>
    <name evidence="2" type="ORF">GCM10008066_12030</name>
</gene>
<name>A0A8J3F2T6_9BURK</name>
<keyword evidence="1" id="KW-1133">Transmembrane helix</keyword>
<dbReference type="Pfam" id="PF16732">
    <property type="entry name" value="ComP_DUS"/>
    <property type="match status" value="1"/>
</dbReference>
<dbReference type="InterPro" id="IPR045584">
    <property type="entry name" value="Pilin-like"/>
</dbReference>
<dbReference type="NCBIfam" id="TIGR02532">
    <property type="entry name" value="IV_pilin_GFxxxE"/>
    <property type="match status" value="1"/>
</dbReference>
<comment type="caution">
    <text evidence="2">The sequence shown here is derived from an EMBL/GenBank/DDBJ whole genome shotgun (WGS) entry which is preliminary data.</text>
</comment>
<sequence length="158" mass="18069">MTMKRQRRRRFYPVQQWGFTLLELMVAVIIVGILAMVAFPAYTESVLKTKRAEGKAALMQGMQQQERHYTLHASYIAFNAESPADTLSRFKWFSGNTPASSAYEIHAQACDGRSIRDCVQLVARPGTEKVDRRYRDPRCDNLILTSEGSRRAAMESCW</sequence>
<feature type="transmembrane region" description="Helical" evidence="1">
    <location>
        <begin position="21"/>
        <end position="42"/>
    </location>
</feature>
<dbReference type="RefSeq" id="WP_229726257.1">
    <property type="nucleotide sequence ID" value="NZ_BMDI01000001.1"/>
</dbReference>
<keyword evidence="1" id="KW-0812">Transmembrane</keyword>
<organism evidence="2 3">
    <name type="scientific">Oxalicibacterium faecigallinarum</name>
    <dbReference type="NCBI Taxonomy" id="573741"/>
    <lineage>
        <taxon>Bacteria</taxon>
        <taxon>Pseudomonadati</taxon>
        <taxon>Pseudomonadota</taxon>
        <taxon>Betaproteobacteria</taxon>
        <taxon>Burkholderiales</taxon>
        <taxon>Oxalobacteraceae</taxon>
        <taxon>Oxalicibacterium</taxon>
    </lineage>
</organism>
<protein>
    <submittedName>
        <fullName evidence="2">Type 4 fimbrial biogenesis protein PilE</fullName>
    </submittedName>
</protein>
<reference evidence="3" key="1">
    <citation type="journal article" date="2019" name="Int. J. Syst. Evol. Microbiol.">
        <title>The Global Catalogue of Microorganisms (GCM) 10K type strain sequencing project: providing services to taxonomists for standard genome sequencing and annotation.</title>
        <authorList>
            <consortium name="The Broad Institute Genomics Platform"/>
            <consortium name="The Broad Institute Genome Sequencing Center for Infectious Disease"/>
            <person name="Wu L."/>
            <person name="Ma J."/>
        </authorList>
    </citation>
    <scope>NUCLEOTIDE SEQUENCE [LARGE SCALE GENOMIC DNA]</scope>
    <source>
        <strain evidence="3">CCM 2767</strain>
    </source>
</reference>
<dbReference type="Gene3D" id="3.30.700.10">
    <property type="entry name" value="Glycoprotein, Type 4 Pilin"/>
    <property type="match status" value="1"/>
</dbReference>
<dbReference type="GO" id="GO:0043683">
    <property type="term" value="P:type IV pilus assembly"/>
    <property type="evidence" value="ECO:0007669"/>
    <property type="project" value="InterPro"/>
</dbReference>
<dbReference type="InterPro" id="IPR031982">
    <property type="entry name" value="PilE-like"/>
</dbReference>
<keyword evidence="3" id="KW-1185">Reference proteome</keyword>
<dbReference type="EMBL" id="BMDI01000001">
    <property type="protein sequence ID" value="GGI18046.1"/>
    <property type="molecule type" value="Genomic_DNA"/>
</dbReference>
<dbReference type="SUPFAM" id="SSF54523">
    <property type="entry name" value="Pili subunits"/>
    <property type="match status" value="1"/>
</dbReference>